<dbReference type="PANTHER" id="PTHR43317">
    <property type="entry name" value="THERMOSPERMINE SYNTHASE ACAULIS5"/>
    <property type="match status" value="1"/>
</dbReference>
<dbReference type="NCBIfam" id="NF002956">
    <property type="entry name" value="PRK03612.1"/>
    <property type="match status" value="1"/>
</dbReference>
<dbReference type="CDD" id="cd02440">
    <property type="entry name" value="AdoMet_MTases"/>
    <property type="match status" value="1"/>
</dbReference>
<keyword evidence="5" id="KW-1133">Transmembrane helix</keyword>
<dbReference type="InterPro" id="IPR001045">
    <property type="entry name" value="Spermi_synthase"/>
</dbReference>
<dbReference type="InterPro" id="IPR029063">
    <property type="entry name" value="SAM-dependent_MTases_sf"/>
</dbReference>
<sequence length="510" mass="55766">MAEADPATPKVRASGSAAALLASAFVVSTCGLIYELLASTLASYLLGDSVTQFSTVIGSYLFAMGVGSWCSRYVRRGELRLFVRVELLIALLGGCSAAALFILFPVIDHFRVALYGLVLAIGFLVGLEIPLLIRILRGFDFRETVSNVLTFDYVGALVASLLFPLLLMPHLGMIRTGFLFGFLNAGVALALLFTLPRAGGYRGEKIASVLVLLALAAGFIASDRLQRWAEVASYGEPVIYASTTKFQRIVLTRRDDDVRLYLNGNLQFSSRDEYRYHEALVHPALGRVANPRNVLILGGGDGLAAREVFRHPGVERLTLVDLDGEMTSLFSRTAMLSRLNGGSLTDKRMTVINADGFRWAREATGRYDAIIVDFPDPVDYSVGKLYTDTFYRAVRKLLAPGGMIVVQSTSPLVAPNAYWTVASTLEAAGLQTRGYHAYVPSFGEWGFVLAAPGPIPDQANIPTGRFLTPVIDQRLFDFPPDMARRPTPVNRLDNQVLVREFADAWGKYEG</sequence>
<organism evidence="8 9">
    <name type="scientific">Sphingomonas naasensis</name>
    <dbReference type="NCBI Taxonomy" id="1344951"/>
    <lineage>
        <taxon>Bacteria</taxon>
        <taxon>Pseudomonadati</taxon>
        <taxon>Pseudomonadota</taxon>
        <taxon>Alphaproteobacteria</taxon>
        <taxon>Sphingomonadales</taxon>
        <taxon>Sphingomonadaceae</taxon>
        <taxon>Sphingomonas</taxon>
    </lineage>
</organism>
<comment type="subunit">
    <text evidence="5">Homodimer or homotetramer.</text>
</comment>
<dbReference type="SUPFAM" id="SSF53335">
    <property type="entry name" value="S-adenosyl-L-methionine-dependent methyltransferases"/>
    <property type="match status" value="1"/>
</dbReference>
<feature type="transmembrane region" description="Helical" evidence="5">
    <location>
        <begin position="17"/>
        <end position="37"/>
    </location>
</feature>
<keyword evidence="4 5" id="KW-0620">Polyamine biosynthesis</keyword>
<evidence type="ECO:0000256" key="2">
    <source>
        <dbReference type="ARBA" id="ARBA00022679"/>
    </source>
</evidence>
<evidence type="ECO:0000256" key="1">
    <source>
        <dbReference type="ARBA" id="ARBA00007867"/>
    </source>
</evidence>
<dbReference type="InterPro" id="IPR030373">
    <property type="entry name" value="PABS_CS"/>
</dbReference>
<dbReference type="EMBL" id="SRXU01000001">
    <property type="protein sequence ID" value="TGX46379.1"/>
    <property type="molecule type" value="Genomic_DNA"/>
</dbReference>
<dbReference type="AlphaFoldDB" id="A0A4S1WSI9"/>
<proteinExistence type="inferred from homology"/>
<evidence type="ECO:0000313" key="8">
    <source>
        <dbReference type="EMBL" id="TGX46379.1"/>
    </source>
</evidence>
<keyword evidence="5" id="KW-0472">Membrane</keyword>
<accession>A0A4S1WSI9</accession>
<comment type="caution">
    <text evidence="8">The sequence shown here is derived from an EMBL/GenBank/DDBJ whole genome shotgun (WGS) entry which is preliminary data.</text>
</comment>
<feature type="transmembrane region" description="Helical" evidence="5">
    <location>
        <begin position="87"/>
        <end position="107"/>
    </location>
</feature>
<evidence type="ECO:0000313" key="9">
    <source>
        <dbReference type="Proteomes" id="UP000309848"/>
    </source>
</evidence>
<feature type="transmembrane region" description="Helical" evidence="5">
    <location>
        <begin position="173"/>
        <end position="194"/>
    </location>
</feature>
<feature type="binding site" evidence="5">
    <location>
        <position position="321"/>
    </location>
    <ligand>
        <name>S-methyl-5'-thioadenosine</name>
        <dbReference type="ChEBI" id="CHEBI:17509"/>
    </ligand>
</feature>
<dbReference type="HAMAP" id="MF_00198">
    <property type="entry name" value="Spermidine_synth"/>
    <property type="match status" value="1"/>
</dbReference>
<evidence type="ECO:0000256" key="5">
    <source>
        <dbReference type="HAMAP-Rule" id="MF_00198"/>
    </source>
</evidence>
<dbReference type="GO" id="GO:0005886">
    <property type="term" value="C:plasma membrane"/>
    <property type="evidence" value="ECO:0007669"/>
    <property type="project" value="UniProtKB-SubCell"/>
</dbReference>
<dbReference type="OrthoDB" id="9793120at2"/>
<feature type="transmembrane region" description="Helical" evidence="5">
    <location>
        <begin position="206"/>
        <end position="222"/>
    </location>
</feature>
<dbReference type="Pfam" id="PF01564">
    <property type="entry name" value="Spermine_synth"/>
    <property type="match status" value="1"/>
</dbReference>
<evidence type="ECO:0000256" key="4">
    <source>
        <dbReference type="ARBA" id="ARBA00023115"/>
    </source>
</evidence>
<keyword evidence="2 5" id="KW-0808">Transferase</keyword>
<feature type="binding site" evidence="5">
    <location>
        <position position="301"/>
    </location>
    <ligand>
        <name>spermidine</name>
        <dbReference type="ChEBI" id="CHEBI:57834"/>
    </ligand>
</feature>
<keyword evidence="9" id="KW-1185">Reference proteome</keyword>
<dbReference type="PROSITE" id="PS51006">
    <property type="entry name" value="PABS_2"/>
    <property type="match status" value="1"/>
</dbReference>
<feature type="binding site" evidence="5">
    <location>
        <begin position="355"/>
        <end position="356"/>
    </location>
    <ligand>
        <name>S-methyl-5'-thioadenosine</name>
        <dbReference type="ChEBI" id="CHEBI:17509"/>
    </ligand>
</feature>
<dbReference type="PANTHER" id="PTHR43317:SF1">
    <property type="entry name" value="THERMOSPERMINE SYNTHASE ACAULIS5"/>
    <property type="match status" value="1"/>
</dbReference>
<feature type="transmembrane region" description="Helical" evidence="5">
    <location>
        <begin position="148"/>
        <end position="167"/>
    </location>
</feature>
<comment type="catalytic activity">
    <reaction evidence="5">
        <text>S-adenosyl 3-(methylsulfanyl)propylamine + putrescine = S-methyl-5'-thioadenosine + spermidine + H(+)</text>
        <dbReference type="Rhea" id="RHEA:12721"/>
        <dbReference type="ChEBI" id="CHEBI:15378"/>
        <dbReference type="ChEBI" id="CHEBI:17509"/>
        <dbReference type="ChEBI" id="CHEBI:57443"/>
        <dbReference type="ChEBI" id="CHEBI:57834"/>
        <dbReference type="ChEBI" id="CHEBI:326268"/>
        <dbReference type="EC" id="2.5.1.16"/>
    </reaction>
</comment>
<gene>
    <name evidence="5" type="primary">speE</name>
    <name evidence="8" type="ORF">E5A74_04310</name>
</gene>
<dbReference type="GO" id="GO:0008295">
    <property type="term" value="P:spermidine biosynthetic process"/>
    <property type="evidence" value="ECO:0007669"/>
    <property type="project" value="UniProtKB-UniRule"/>
</dbReference>
<evidence type="ECO:0000256" key="6">
    <source>
        <dbReference type="PROSITE-ProRule" id="PRU00354"/>
    </source>
</evidence>
<dbReference type="GO" id="GO:0004766">
    <property type="term" value="F:spermidine synthase activity"/>
    <property type="evidence" value="ECO:0007669"/>
    <property type="project" value="UniProtKB-UniRule"/>
</dbReference>
<name>A0A4S1WSI9_9SPHN</name>
<dbReference type="EC" id="2.5.1.16" evidence="5"/>
<reference evidence="8 9" key="1">
    <citation type="submission" date="2019-04" db="EMBL/GenBank/DDBJ databases">
        <title>Sphingomonas psychrotolerans sp. nov., isolated from soil in the Tianshan Mountains, Xinjiang, China.</title>
        <authorList>
            <person name="Luo Y."/>
            <person name="Sheng H."/>
        </authorList>
    </citation>
    <scope>NUCLEOTIDE SEQUENCE [LARGE SCALE GENOMIC DNA]</scope>
    <source>
        <strain evidence="8 9">KIS18-15</strain>
    </source>
</reference>
<dbReference type="PROSITE" id="PS01330">
    <property type="entry name" value="PABS_1"/>
    <property type="match status" value="1"/>
</dbReference>
<keyword evidence="5" id="KW-0812">Transmembrane</keyword>
<keyword evidence="5" id="KW-1003">Cell membrane</keyword>
<dbReference type="UniPathway" id="UPA00248">
    <property type="reaction ID" value="UER00314"/>
</dbReference>
<dbReference type="Gene3D" id="3.40.50.150">
    <property type="entry name" value="Vaccinia Virus protein VP39"/>
    <property type="match status" value="1"/>
</dbReference>
<dbReference type="RefSeq" id="WP_135982991.1">
    <property type="nucleotide sequence ID" value="NZ_JAASQM010000001.1"/>
</dbReference>
<comment type="function">
    <text evidence="5">Catalyzes the irreversible transfer of a propylamine group from the amino donor S-adenosylmethioninamine (decarboxy-AdoMet) to putrescine (1,4-diaminobutane) to yield spermidine.</text>
</comment>
<comment type="subcellular location">
    <subcellularLocation>
        <location evidence="5">Cell membrane</location>
        <topology evidence="5">Multi-pass membrane protein</topology>
    </subcellularLocation>
</comment>
<feature type="transmembrane region" description="Helical" evidence="5">
    <location>
        <begin position="113"/>
        <end position="136"/>
    </location>
</feature>
<feature type="domain" description="PABS" evidence="7">
    <location>
        <begin position="217"/>
        <end position="452"/>
    </location>
</feature>
<protein>
    <recommendedName>
        <fullName evidence="5">Polyamine aminopropyltransferase</fullName>
    </recommendedName>
    <alternativeName>
        <fullName evidence="5">Putrescine aminopropyltransferase</fullName>
        <shortName evidence="5">PAPT</shortName>
    </alternativeName>
    <alternativeName>
        <fullName evidence="5">Spermidine synthase</fullName>
        <shortName evidence="5">SPDS</shortName>
        <shortName evidence="5">SPDSY</shortName>
        <ecNumber evidence="5">2.5.1.16</ecNumber>
    </alternativeName>
</protein>
<comment type="similarity">
    <text evidence="1 5">Belongs to the spermidine/spermine synthase family.</text>
</comment>
<keyword evidence="3 5" id="KW-0745">Spermidine biosynthesis</keyword>
<feature type="active site" description="Proton acceptor" evidence="5 6">
    <location>
        <position position="373"/>
    </location>
</feature>
<evidence type="ECO:0000259" key="7">
    <source>
        <dbReference type="PROSITE" id="PS51006"/>
    </source>
</evidence>
<evidence type="ECO:0000256" key="3">
    <source>
        <dbReference type="ARBA" id="ARBA00023066"/>
    </source>
</evidence>
<dbReference type="Proteomes" id="UP000309848">
    <property type="component" value="Unassembled WGS sequence"/>
</dbReference>
<dbReference type="InterPro" id="IPR030374">
    <property type="entry name" value="PABS"/>
</dbReference>
<feature type="binding site" evidence="5">
    <location>
        <position position="247"/>
    </location>
    <ligand>
        <name>S-methyl-5'-thioadenosine</name>
        <dbReference type="ChEBI" id="CHEBI:17509"/>
    </ligand>
</feature>
<comment type="caution">
    <text evidence="5">Lacks conserved residue(s) required for the propagation of feature annotation.</text>
</comment>
<feature type="transmembrane region" description="Helical" evidence="5">
    <location>
        <begin position="57"/>
        <end position="75"/>
    </location>
</feature>
<feature type="binding site" evidence="5">
    <location>
        <position position="277"/>
    </location>
    <ligand>
        <name>spermidine</name>
        <dbReference type="ChEBI" id="CHEBI:57834"/>
    </ligand>
</feature>
<comment type="pathway">
    <text evidence="5">Amine and polyamine biosynthesis; spermidine biosynthesis; spermidine from putrescine: step 1/1.</text>
</comment>
<dbReference type="GO" id="GO:0010487">
    <property type="term" value="F:thermospermine synthase activity"/>
    <property type="evidence" value="ECO:0007669"/>
    <property type="project" value="UniProtKB-ARBA"/>
</dbReference>